<keyword evidence="3" id="KW-1185">Reference proteome</keyword>
<dbReference type="Proteomes" id="UP000243978">
    <property type="component" value="Unassembled WGS sequence"/>
</dbReference>
<evidence type="ECO:0000256" key="1">
    <source>
        <dbReference type="SAM" id="Phobius"/>
    </source>
</evidence>
<keyword evidence="1" id="KW-0812">Transmembrane</keyword>
<protein>
    <submittedName>
        <fullName evidence="2">Uncharacterized protein</fullName>
    </submittedName>
</protein>
<feature type="transmembrane region" description="Helical" evidence="1">
    <location>
        <begin position="42"/>
        <end position="63"/>
    </location>
</feature>
<dbReference type="RefSeq" id="WP_107845229.1">
    <property type="nucleotide sequence ID" value="NZ_QBKS01000001.1"/>
</dbReference>
<proteinExistence type="predicted"/>
<dbReference type="OrthoDB" id="7857180at2"/>
<keyword evidence="1" id="KW-0472">Membrane</keyword>
<dbReference type="EMBL" id="QBKS01000001">
    <property type="protein sequence ID" value="PTX57101.1"/>
    <property type="molecule type" value="Genomic_DNA"/>
</dbReference>
<comment type="caution">
    <text evidence="2">The sequence shown here is derived from an EMBL/GenBank/DDBJ whole genome shotgun (WGS) entry which is preliminary data.</text>
</comment>
<feature type="transmembrane region" description="Helical" evidence="1">
    <location>
        <begin position="83"/>
        <end position="104"/>
    </location>
</feature>
<dbReference type="AlphaFoldDB" id="A0A2T6BM18"/>
<sequence length="125" mass="13983">MNAAEAIFMAVQIWGWIGAAVALVFLTIGIDRIDEDARGAYIFRPLLIPGVLVIWPLVLWRWYRYETGADKWPARYDPPRKSHFTVGLILPVAIVAIIAVGLVIRQSWPAEFEPVQISAPGEVSQ</sequence>
<name>A0A2T6BM18_9RHOB</name>
<feature type="transmembrane region" description="Helical" evidence="1">
    <location>
        <begin position="6"/>
        <end position="30"/>
    </location>
</feature>
<evidence type="ECO:0000313" key="3">
    <source>
        <dbReference type="Proteomes" id="UP000243978"/>
    </source>
</evidence>
<gene>
    <name evidence="2" type="ORF">C8N43_1767</name>
</gene>
<accession>A0A2T6BM18</accession>
<reference evidence="2 3" key="1">
    <citation type="submission" date="2018-04" db="EMBL/GenBank/DDBJ databases">
        <title>Genomic Encyclopedia of Archaeal and Bacterial Type Strains, Phase II (KMG-II): from individual species to whole genera.</title>
        <authorList>
            <person name="Goeker M."/>
        </authorList>
    </citation>
    <scope>NUCLEOTIDE SEQUENCE [LARGE SCALE GENOMIC DNA]</scope>
    <source>
        <strain evidence="2 3">DSM 100977</strain>
    </source>
</reference>
<keyword evidence="1" id="KW-1133">Transmembrane helix</keyword>
<organism evidence="2 3">
    <name type="scientific">Litoreibacter ponti</name>
    <dbReference type="NCBI Taxonomy" id="1510457"/>
    <lineage>
        <taxon>Bacteria</taxon>
        <taxon>Pseudomonadati</taxon>
        <taxon>Pseudomonadota</taxon>
        <taxon>Alphaproteobacteria</taxon>
        <taxon>Rhodobacterales</taxon>
        <taxon>Roseobacteraceae</taxon>
        <taxon>Litoreibacter</taxon>
    </lineage>
</organism>
<evidence type="ECO:0000313" key="2">
    <source>
        <dbReference type="EMBL" id="PTX57101.1"/>
    </source>
</evidence>